<dbReference type="GO" id="GO:0016042">
    <property type="term" value="P:lipid catabolic process"/>
    <property type="evidence" value="ECO:0007669"/>
    <property type="project" value="InterPro"/>
</dbReference>
<name>A0A9P1N3C1_9PELO</name>
<dbReference type="SUPFAM" id="SSF53474">
    <property type="entry name" value="alpha/beta-Hydrolases"/>
    <property type="match status" value="1"/>
</dbReference>
<sequence>MMIRVLGLAVLVNIAYCGHDINPDFMNFLKTHLSAAEVRGIVRDELTTGSFGGGKYNGNVRPVILVHGLNNQAGSLWSIRKTFIENGFPSQRIFATTWGRGVEQMNLNVKLECEYVNRIRKFIQIVRWYTRAEQVDIIGYSMGSPLVRKAILGGKCVDNQAFELGKPITSQIRTFVSVAGANQGSHLCLFPFYDICNPINGLNCVSKFLQDINSKEKYEASYKSYNIASTNDMVVGYWACGKQASSFAGAKEWKVENLNHEQTEYDTGKIQLNLIRQGGPLATRRRRRSHVKKH</sequence>
<keyword evidence="3" id="KW-1185">Reference proteome</keyword>
<feature type="chain" id="PRO_5040417014" evidence="1">
    <location>
        <begin position="18"/>
        <end position="294"/>
    </location>
</feature>
<feature type="signal peptide" evidence="1">
    <location>
        <begin position="1"/>
        <end position="17"/>
    </location>
</feature>
<dbReference type="EMBL" id="CANHGI010000004">
    <property type="protein sequence ID" value="CAI5449528.1"/>
    <property type="molecule type" value="Genomic_DNA"/>
</dbReference>
<dbReference type="PANTHER" id="PTHR32015:SF10">
    <property type="entry name" value="LIPASE RELATED"/>
    <property type="match status" value="1"/>
</dbReference>
<evidence type="ECO:0000313" key="3">
    <source>
        <dbReference type="Proteomes" id="UP001152747"/>
    </source>
</evidence>
<protein>
    <submittedName>
        <fullName evidence="2">Uncharacterized protein</fullName>
    </submittedName>
</protein>
<organism evidence="2 3">
    <name type="scientific">Caenorhabditis angaria</name>
    <dbReference type="NCBI Taxonomy" id="860376"/>
    <lineage>
        <taxon>Eukaryota</taxon>
        <taxon>Metazoa</taxon>
        <taxon>Ecdysozoa</taxon>
        <taxon>Nematoda</taxon>
        <taxon>Chromadorea</taxon>
        <taxon>Rhabditida</taxon>
        <taxon>Rhabditina</taxon>
        <taxon>Rhabditomorpha</taxon>
        <taxon>Rhabditoidea</taxon>
        <taxon>Rhabditidae</taxon>
        <taxon>Peloderinae</taxon>
        <taxon>Caenorhabditis</taxon>
    </lineage>
</organism>
<dbReference type="PANTHER" id="PTHR32015">
    <property type="entry name" value="FASTING INDUCED LIPASE"/>
    <property type="match status" value="1"/>
</dbReference>
<reference evidence="2" key="1">
    <citation type="submission" date="2022-11" db="EMBL/GenBank/DDBJ databases">
        <authorList>
            <person name="Kikuchi T."/>
        </authorList>
    </citation>
    <scope>NUCLEOTIDE SEQUENCE</scope>
    <source>
        <strain evidence="2">PS1010</strain>
    </source>
</reference>
<dbReference type="AlphaFoldDB" id="A0A9P1N3C1"/>
<evidence type="ECO:0000256" key="1">
    <source>
        <dbReference type="SAM" id="SignalP"/>
    </source>
</evidence>
<comment type="caution">
    <text evidence="2">The sequence shown here is derived from an EMBL/GenBank/DDBJ whole genome shotgun (WGS) entry which is preliminary data.</text>
</comment>
<dbReference type="InterPro" id="IPR029058">
    <property type="entry name" value="AB_hydrolase_fold"/>
</dbReference>
<proteinExistence type="predicted"/>
<keyword evidence="1" id="KW-0732">Signal</keyword>
<dbReference type="InterPro" id="IPR002918">
    <property type="entry name" value="Lipase_EstA/Esterase_EstB"/>
</dbReference>
<dbReference type="Pfam" id="PF01674">
    <property type="entry name" value="Lipase_2"/>
    <property type="match status" value="1"/>
</dbReference>
<gene>
    <name evidence="2" type="ORF">CAMP_LOCUS12165</name>
</gene>
<evidence type="ECO:0000313" key="2">
    <source>
        <dbReference type="EMBL" id="CAI5449528.1"/>
    </source>
</evidence>
<accession>A0A9P1N3C1</accession>
<dbReference type="OrthoDB" id="9974421at2759"/>
<dbReference type="Gene3D" id="3.40.50.1820">
    <property type="entry name" value="alpha/beta hydrolase"/>
    <property type="match status" value="1"/>
</dbReference>
<dbReference type="Proteomes" id="UP001152747">
    <property type="component" value="Unassembled WGS sequence"/>
</dbReference>
<dbReference type="GO" id="GO:0016298">
    <property type="term" value="F:lipase activity"/>
    <property type="evidence" value="ECO:0007669"/>
    <property type="project" value="TreeGrafter"/>
</dbReference>